<keyword evidence="2" id="KW-1185">Reference proteome</keyword>
<evidence type="ECO:0000313" key="2">
    <source>
        <dbReference type="Proteomes" id="UP001140096"/>
    </source>
</evidence>
<dbReference type="Proteomes" id="UP001140096">
    <property type="component" value="Unassembled WGS sequence"/>
</dbReference>
<accession>A0ACC1LIH0</accession>
<reference evidence="1" key="1">
    <citation type="submission" date="2022-07" db="EMBL/GenBank/DDBJ databases">
        <title>Phylogenomic reconstructions and comparative analyses of Kickxellomycotina fungi.</title>
        <authorList>
            <person name="Reynolds N.K."/>
            <person name="Stajich J.E."/>
            <person name="Barry K."/>
            <person name="Grigoriev I.V."/>
            <person name="Crous P."/>
            <person name="Smith M.E."/>
        </authorList>
    </citation>
    <scope>NUCLEOTIDE SEQUENCE</scope>
    <source>
        <strain evidence="1">CBS 102833</strain>
    </source>
</reference>
<name>A0ACC1LIH0_9FUNG</name>
<evidence type="ECO:0000313" key="1">
    <source>
        <dbReference type="EMBL" id="KAJ2810154.1"/>
    </source>
</evidence>
<proteinExistence type="predicted"/>
<sequence length="193" mass="22029">MPIVSTPGLITSELPAISTGNLVADQQCCILIPPPTLTPLEVRRQLKSAFEQSHFSQFKPFRTFTRRHLTKHPTENPDQVQPPAVLSSAESLVPKFIANAGCNFWFCRHTSFMQDHLIAQLMAEDDVQQQQQWAMLDDDMVAVQSWMWQHLQHNDRLLVDDFEDDEDALPLNGKSDDEGKYSDSLLHEISEEQ</sequence>
<comment type="caution">
    <text evidence="1">The sequence shown here is derived from an EMBL/GenBank/DDBJ whole genome shotgun (WGS) entry which is preliminary data.</text>
</comment>
<organism evidence="1 2">
    <name type="scientific">Coemansia furcata</name>
    <dbReference type="NCBI Taxonomy" id="417177"/>
    <lineage>
        <taxon>Eukaryota</taxon>
        <taxon>Fungi</taxon>
        <taxon>Fungi incertae sedis</taxon>
        <taxon>Zoopagomycota</taxon>
        <taxon>Kickxellomycotina</taxon>
        <taxon>Kickxellomycetes</taxon>
        <taxon>Kickxellales</taxon>
        <taxon>Kickxellaceae</taxon>
        <taxon>Coemansia</taxon>
    </lineage>
</organism>
<protein>
    <submittedName>
        <fullName evidence="1">Uncharacterized protein</fullName>
    </submittedName>
</protein>
<gene>
    <name evidence="1" type="ORF">H4S07_002837</name>
</gene>
<dbReference type="EMBL" id="JANBUP010000789">
    <property type="protein sequence ID" value="KAJ2810154.1"/>
    <property type="molecule type" value="Genomic_DNA"/>
</dbReference>